<dbReference type="EMBL" id="JAMSHJ010000005">
    <property type="protein sequence ID" value="KAI5410016.1"/>
    <property type="molecule type" value="Genomic_DNA"/>
</dbReference>
<name>A0A9D5AJT5_PEA</name>
<gene>
    <name evidence="2" type="ORF">KIW84_055478</name>
</gene>
<feature type="region of interest" description="Disordered" evidence="1">
    <location>
        <begin position="160"/>
        <end position="197"/>
    </location>
</feature>
<dbReference type="Gramene" id="Psat05G0547800-T1">
    <property type="protein sequence ID" value="KAI5410016.1"/>
    <property type="gene ID" value="KIW84_055478"/>
</dbReference>
<dbReference type="SUPFAM" id="SSF52016">
    <property type="entry name" value="LeuD/IlvD-like"/>
    <property type="match status" value="1"/>
</dbReference>
<organism evidence="2 3">
    <name type="scientific">Pisum sativum</name>
    <name type="common">Garden pea</name>
    <name type="synonym">Lathyrus oleraceus</name>
    <dbReference type="NCBI Taxonomy" id="3888"/>
    <lineage>
        <taxon>Eukaryota</taxon>
        <taxon>Viridiplantae</taxon>
        <taxon>Streptophyta</taxon>
        <taxon>Embryophyta</taxon>
        <taxon>Tracheophyta</taxon>
        <taxon>Spermatophyta</taxon>
        <taxon>Magnoliopsida</taxon>
        <taxon>eudicotyledons</taxon>
        <taxon>Gunneridae</taxon>
        <taxon>Pentapetalae</taxon>
        <taxon>rosids</taxon>
        <taxon>fabids</taxon>
        <taxon>Fabales</taxon>
        <taxon>Fabaceae</taxon>
        <taxon>Papilionoideae</taxon>
        <taxon>50 kb inversion clade</taxon>
        <taxon>NPAAA clade</taxon>
        <taxon>Hologalegina</taxon>
        <taxon>IRL clade</taxon>
        <taxon>Fabeae</taxon>
        <taxon>Lathyrus</taxon>
    </lineage>
</organism>
<sequence>MSRHPKTGDWYPAINKPAGVIHCFKYNKDAINVDWVLILDTDMIIRGQIHVPIYVTNAEIAVLGSDLGSDETQKTLDLAGTVVVSLSANHLQKLTPDVNGLPHPLAKTKHILQYVRDTNSTYIHEPPYFKGMTMDPPGPHGVKDAYCLLNFGDSITTDHISPAGNINRDSPAHGTPHHLAKASNLPSDNKLQHTITS</sequence>
<dbReference type="InterPro" id="IPR006249">
    <property type="entry name" value="Aconitase/IRP2"/>
</dbReference>
<dbReference type="Gene3D" id="6.10.190.10">
    <property type="match status" value="1"/>
</dbReference>
<evidence type="ECO:0008006" key="4">
    <source>
        <dbReference type="Google" id="ProtNLM"/>
    </source>
</evidence>
<keyword evidence="3" id="KW-1185">Reference proteome</keyword>
<proteinExistence type="predicted"/>
<protein>
    <recommendedName>
        <fullName evidence="4">Aconitase</fullName>
    </recommendedName>
</protein>
<comment type="caution">
    <text evidence="2">The sequence shown here is derived from an EMBL/GenBank/DDBJ whole genome shotgun (WGS) entry which is preliminary data.</text>
</comment>
<dbReference type="PANTHER" id="PTHR11670">
    <property type="entry name" value="ACONITASE/IRON-RESPONSIVE ELEMENT FAMILY MEMBER"/>
    <property type="match status" value="1"/>
</dbReference>
<evidence type="ECO:0000313" key="3">
    <source>
        <dbReference type="Proteomes" id="UP001058974"/>
    </source>
</evidence>
<feature type="compositionally biased region" description="Polar residues" evidence="1">
    <location>
        <begin position="184"/>
        <end position="197"/>
    </location>
</feature>
<evidence type="ECO:0000313" key="2">
    <source>
        <dbReference type="EMBL" id="KAI5410016.1"/>
    </source>
</evidence>
<dbReference type="AlphaFoldDB" id="A0A9D5AJT5"/>
<accession>A0A9D5AJT5</accession>
<evidence type="ECO:0000256" key="1">
    <source>
        <dbReference type="SAM" id="MobiDB-lite"/>
    </source>
</evidence>
<dbReference type="Proteomes" id="UP001058974">
    <property type="component" value="Chromosome 5"/>
</dbReference>
<reference evidence="2 3" key="1">
    <citation type="journal article" date="2022" name="Nat. Genet.">
        <title>Improved pea reference genome and pan-genome highlight genomic features and evolutionary characteristics.</title>
        <authorList>
            <person name="Yang T."/>
            <person name="Liu R."/>
            <person name="Luo Y."/>
            <person name="Hu S."/>
            <person name="Wang D."/>
            <person name="Wang C."/>
            <person name="Pandey M.K."/>
            <person name="Ge S."/>
            <person name="Xu Q."/>
            <person name="Li N."/>
            <person name="Li G."/>
            <person name="Huang Y."/>
            <person name="Saxena R.K."/>
            <person name="Ji Y."/>
            <person name="Li M."/>
            <person name="Yan X."/>
            <person name="He Y."/>
            <person name="Liu Y."/>
            <person name="Wang X."/>
            <person name="Xiang C."/>
            <person name="Varshney R.K."/>
            <person name="Ding H."/>
            <person name="Gao S."/>
            <person name="Zong X."/>
        </authorList>
    </citation>
    <scope>NUCLEOTIDE SEQUENCE [LARGE SCALE GENOMIC DNA]</scope>
    <source>
        <strain evidence="2 3">cv. Zhongwan 6</strain>
    </source>
</reference>
<dbReference type="InterPro" id="IPR015928">
    <property type="entry name" value="Aconitase/3IPM_dehydase_swvl"/>
</dbReference>
<dbReference type="Gene3D" id="3.20.19.10">
    <property type="entry name" value="Aconitase, domain 4"/>
    <property type="match status" value="1"/>
</dbReference>